<organism evidence="2 3">
    <name type="scientific">Panicum virgatum</name>
    <name type="common">Blackwell switchgrass</name>
    <dbReference type="NCBI Taxonomy" id="38727"/>
    <lineage>
        <taxon>Eukaryota</taxon>
        <taxon>Viridiplantae</taxon>
        <taxon>Streptophyta</taxon>
        <taxon>Embryophyta</taxon>
        <taxon>Tracheophyta</taxon>
        <taxon>Spermatophyta</taxon>
        <taxon>Magnoliopsida</taxon>
        <taxon>Liliopsida</taxon>
        <taxon>Poales</taxon>
        <taxon>Poaceae</taxon>
        <taxon>PACMAD clade</taxon>
        <taxon>Panicoideae</taxon>
        <taxon>Panicodae</taxon>
        <taxon>Paniceae</taxon>
        <taxon>Panicinae</taxon>
        <taxon>Panicum</taxon>
        <taxon>Panicum sect. Hiantes</taxon>
    </lineage>
</organism>
<evidence type="ECO:0000259" key="1">
    <source>
        <dbReference type="Pfam" id="PF20241"/>
    </source>
</evidence>
<comment type="caution">
    <text evidence="2">The sequence shown here is derived from an EMBL/GenBank/DDBJ whole genome shotgun (WGS) entry which is preliminary data.</text>
</comment>
<keyword evidence="3" id="KW-1185">Reference proteome</keyword>
<evidence type="ECO:0000313" key="2">
    <source>
        <dbReference type="EMBL" id="KAG2602672.1"/>
    </source>
</evidence>
<sequence>MRFTDSHIQDDHVLTDSLNVLALKIMPSDVGYPINVYGTVIVRDCLDMRCIYIFRCNRDNCQLVQSEGASLILSGPSSGIVFSSDAYFEINLKIKEDREQ</sequence>
<dbReference type="PANTHER" id="PTHR33065:SF163">
    <property type="entry name" value="OS05G0112700 PROTEIN"/>
    <property type="match status" value="1"/>
</dbReference>
<reference evidence="2" key="1">
    <citation type="submission" date="2020-05" db="EMBL/GenBank/DDBJ databases">
        <title>WGS assembly of Panicum virgatum.</title>
        <authorList>
            <person name="Lovell J.T."/>
            <person name="Jenkins J."/>
            <person name="Shu S."/>
            <person name="Juenger T.E."/>
            <person name="Schmutz J."/>
        </authorList>
    </citation>
    <scope>NUCLEOTIDE SEQUENCE</scope>
    <source>
        <strain evidence="2">AP13</strain>
    </source>
</reference>
<gene>
    <name evidence="2" type="ORF">PVAP13_5KG731650</name>
</gene>
<proteinExistence type="predicted"/>
<dbReference type="InterPro" id="IPR046533">
    <property type="entry name" value="DUF6598"/>
</dbReference>
<protein>
    <recommendedName>
        <fullName evidence="1">DUF6598 domain-containing protein</fullName>
    </recommendedName>
</protein>
<dbReference type="Pfam" id="PF20241">
    <property type="entry name" value="DUF6598"/>
    <property type="match status" value="1"/>
</dbReference>
<feature type="domain" description="DUF6598" evidence="1">
    <location>
        <begin position="17"/>
        <end position="99"/>
    </location>
</feature>
<accession>A0A8T0SSU3</accession>
<dbReference type="PANTHER" id="PTHR33065">
    <property type="entry name" value="OS07G0486400 PROTEIN"/>
    <property type="match status" value="1"/>
</dbReference>
<evidence type="ECO:0000313" key="3">
    <source>
        <dbReference type="Proteomes" id="UP000823388"/>
    </source>
</evidence>
<dbReference type="EMBL" id="CM029045">
    <property type="protein sequence ID" value="KAG2602672.1"/>
    <property type="molecule type" value="Genomic_DNA"/>
</dbReference>
<dbReference type="AlphaFoldDB" id="A0A8T0SSU3"/>
<dbReference type="Proteomes" id="UP000823388">
    <property type="component" value="Chromosome 5K"/>
</dbReference>
<name>A0A8T0SSU3_PANVG</name>